<keyword evidence="8" id="KW-0653">Protein transport</keyword>
<evidence type="ECO:0000256" key="9">
    <source>
        <dbReference type="ARBA" id="ARBA00023136"/>
    </source>
</evidence>
<dbReference type="Gene3D" id="2.150.10.10">
    <property type="entry name" value="Serralysin-like metalloprotease, C-terminal"/>
    <property type="match status" value="2"/>
</dbReference>
<evidence type="ECO:0000256" key="5">
    <source>
        <dbReference type="ARBA" id="ARBA00022452"/>
    </source>
</evidence>
<dbReference type="InterPro" id="IPR008635">
    <property type="entry name" value="Coiled_stalk_dom"/>
</dbReference>
<keyword evidence="6" id="KW-0812">Transmembrane</keyword>
<dbReference type="InterPro" id="IPR005594">
    <property type="entry name" value="YadA_C"/>
</dbReference>
<sequence>MKKVHITPKNKSFIAQRSSAEVSLVRAVSLGAVMATLLSSVSPVFASHLSSTGSTVQSAESIVQSVSAGVVSANVAHGRVGGRAGVANGDRSCGVDQIVSRSSSRLGKKVSAKEQYKKLSANQQFINCDPNGSVIQPVTWIADTDAMSRAIAAGVNMRQVAETSEGIQGYFDSFTLRGIGTQLGSNANAESGEDTAIGREAWAKGGGSVALGFSSQALQSESIVIGNYAKAEGMKAIAIGSFANAKGVKAIAVGSFAEAKLGTAIGYGAQSSVEGGVALGDDSKAKVGKWVSGYDPRSDIASMETSPIWRSTIGAVSIGDVSSGKTRQITGVAAGFEETDAVNVAQLKALQTWVEEEGGTWRLSVNGQNATKVNKDTNLDLVAGSNNIKIVKNDNTVTFDLAETLVLTSVWTRNVRLVDLGLFIVDGPSVTTAGINASDMKIRGVADGTLLRGSKDAVNAGQVYELNSTVATYLGGNANVLENTAPTYTIQRQIYHDVGTAFTGVDTSLMQLSERINGVADSILVEQNSGTKQITIGAKTEGMEINIANSGGESRVLSGVQRGELSEVSMEAVNGAQLYEVDQKFVPLNATISKVERSVATLDANVTTLDTNISTYLGGGANILANRAPIYTVQNETYNDVGSAFKGVDDTLTQLSTKVEGVVGSIFVHQNPGTKLITIGAKVEGTEIKITNSGGESRVLSGVKDGKVTAESTEVINGKQLYELNSTVAQYLGGEANILEGIVPTYTIQKQTYNDVGATFEGVDASLTQLSSRIDNVVSSNLVQQEPGTHKITIGGKAEGNEVSIANKDEGLRTLTGLAEGSVTEDSTDAVNGSQLYEVKQSVNVLTGTVSGVQNNVTKLDNNISEYLGGGASVLAGTAPMYMIQGEEHHDIGSAFAGVDTSLTQLSGRIDSVANVVNNGLVQQEPISKLITIGGKTGGTEISIANRDGGERKLTGLAEGDLSEASTEAVTGSQLYRVEKSVTTLHGTIFEVEKNVTTLDTNINEYFGGGADVLKGTAPTYTIQNGEYSDVGVAFVAVDDTLTQLFGRIDDVVRGDLVQQELGTHKITIGGKTGGTEISIANKDRETRKLTGLADGSVTEGSTDAVNGKQLYGVEQSIETLTSTVSDVEVNVTKLDKNISTYLGGGANILEGVAPTYTIQKQSYNNVGAAFAGVDNTLTKLQNNININTAAVKENALFWSDKEGAFVALHVNKGEEREAAENNKLKFLLDGDIVDGSTEAITGNQIFVLNKQLAAYFGGGAGYQDGKWTDPTFTIADFGVQSKNGEQTYHNVADAFEAVNNSMSSLDNRIQQVETQVNSNSLNWNDGKDAYSASHNGQASKVTDVADGTIAQGSTDVVTGNQLWETNEKVNILEGKVDSIVNEVDIITDGAVVYDKDEQGNKINSITLKGGKEDEPVLIDNVADGEIEKDSKQAVNGGQLKKQMGVVLADANKYTDEKIENIVGDAVAQANAYTDMKFEALNYRVESVQKEARQAAAIGLAVSNLRYNDTPGKFSVAFGSGVWRGQSALAFGAGYTSEDGDIRSNLSVTTSGGHWGVGAGISFTLN</sequence>
<evidence type="ECO:0000259" key="13">
    <source>
        <dbReference type="Pfam" id="PF05662"/>
    </source>
</evidence>
<dbReference type="SUPFAM" id="SSF101967">
    <property type="entry name" value="Adhesin YadA, collagen-binding domain"/>
    <property type="match status" value="5"/>
</dbReference>
<keyword evidence="7" id="KW-0732">Signal</keyword>
<protein>
    <submittedName>
        <fullName evidence="14">Surface protein/adhesin</fullName>
    </submittedName>
</protein>
<keyword evidence="4" id="KW-0813">Transport</keyword>
<reference evidence="14" key="2">
    <citation type="submission" date="2014-05" db="EMBL/GenBank/DDBJ databases">
        <title>Genome sequencing of Bartonella spp. isolated from human blood.</title>
        <authorList>
            <person name="Raoult D."/>
        </authorList>
    </citation>
    <scope>NUCLEOTIDE SEQUENCE</scope>
    <source>
        <strain evidence="14">MVT06</strain>
    </source>
</reference>
<feature type="domain" description="Trimeric autotransporter adhesin YadA-like stalk" evidence="13">
    <location>
        <begin position="815"/>
        <end position="858"/>
    </location>
</feature>
<evidence type="ECO:0000256" key="10">
    <source>
        <dbReference type="ARBA" id="ARBA00023237"/>
    </source>
</evidence>
<dbReference type="Gene3D" id="3.30.1300.30">
    <property type="entry name" value="GSPII I/J protein-like"/>
    <property type="match status" value="1"/>
</dbReference>
<feature type="domain" description="Trimeric autotransporter adhesin YadA-like stalk" evidence="13">
    <location>
        <begin position="1419"/>
        <end position="1458"/>
    </location>
</feature>
<feature type="domain" description="Trimeric autotransporter adhesin YadA-like stalk" evidence="13">
    <location>
        <begin position="953"/>
        <end position="995"/>
    </location>
</feature>
<dbReference type="InterPro" id="IPR008640">
    <property type="entry name" value="Adhesin_Head_dom"/>
</dbReference>
<organism evidence="14">
    <name type="scientific">Bartonella schoenbuchensis</name>
    <dbReference type="NCBI Taxonomy" id="165694"/>
    <lineage>
        <taxon>Bacteria</taxon>
        <taxon>Pseudomonadati</taxon>
        <taxon>Pseudomonadota</taxon>
        <taxon>Alphaproteobacteria</taxon>
        <taxon>Hyphomicrobiales</taxon>
        <taxon>Bartonellaceae</taxon>
        <taxon>Bartonella</taxon>
    </lineage>
</organism>
<proteinExistence type="inferred from homology"/>
<dbReference type="GO" id="GO:0015031">
    <property type="term" value="P:protein transport"/>
    <property type="evidence" value="ECO:0007669"/>
    <property type="project" value="UniProtKB-KW"/>
</dbReference>
<evidence type="ECO:0000313" key="14">
    <source>
        <dbReference type="EMBL" id="CDP79736.1"/>
    </source>
</evidence>
<dbReference type="SUPFAM" id="SSF54523">
    <property type="entry name" value="Pili subunits"/>
    <property type="match status" value="1"/>
</dbReference>
<feature type="domain" description="Trimeric autotransporter adhesin YadA-like head" evidence="12">
    <location>
        <begin position="231"/>
        <end position="257"/>
    </location>
</feature>
<evidence type="ECO:0000256" key="2">
    <source>
        <dbReference type="ARBA" id="ARBA00004442"/>
    </source>
</evidence>
<dbReference type="Pfam" id="PF05658">
    <property type="entry name" value="YadA_head"/>
    <property type="match status" value="3"/>
</dbReference>
<accession>A0A024LPS7</accession>
<dbReference type="InterPro" id="IPR011049">
    <property type="entry name" value="Serralysin-like_metalloprot_C"/>
</dbReference>
<evidence type="ECO:0000259" key="12">
    <source>
        <dbReference type="Pfam" id="PF05658"/>
    </source>
</evidence>
<name>A0A024LPS7_9HYPH</name>
<evidence type="ECO:0000256" key="3">
    <source>
        <dbReference type="ARBA" id="ARBA00005848"/>
    </source>
</evidence>
<evidence type="ECO:0000256" key="6">
    <source>
        <dbReference type="ARBA" id="ARBA00022692"/>
    </source>
</evidence>
<gene>
    <name evidence="14" type="primary">badA3_2</name>
    <name evidence="14" type="ORF">BN1046_00639</name>
</gene>
<dbReference type="Gene3D" id="6.10.250.2030">
    <property type="match status" value="4"/>
</dbReference>
<feature type="domain" description="Trimeric autotransporter adhesin YadA-like stalk" evidence="13">
    <location>
        <begin position="701"/>
        <end position="736"/>
    </location>
</feature>
<dbReference type="EMBL" id="HG977196">
    <property type="protein sequence ID" value="CDP79736.1"/>
    <property type="molecule type" value="Genomic_DNA"/>
</dbReference>
<feature type="domain" description="Trimeric autotransporter adhesin YadA-like C-terminal membrane anchor" evidence="11">
    <location>
        <begin position="1509"/>
        <end position="1564"/>
    </location>
</feature>
<evidence type="ECO:0000256" key="4">
    <source>
        <dbReference type="ARBA" id="ARBA00022448"/>
    </source>
</evidence>
<dbReference type="Pfam" id="PF05662">
    <property type="entry name" value="YadA_stalk"/>
    <property type="match status" value="8"/>
</dbReference>
<feature type="domain" description="Trimeric autotransporter adhesin YadA-like head" evidence="12">
    <location>
        <begin position="203"/>
        <end position="229"/>
    </location>
</feature>
<evidence type="ECO:0000256" key="7">
    <source>
        <dbReference type="ARBA" id="ARBA00022729"/>
    </source>
</evidence>
<dbReference type="InterPro" id="IPR045584">
    <property type="entry name" value="Pilin-like"/>
</dbReference>
<dbReference type="Gene3D" id="6.20.50.100">
    <property type="match status" value="1"/>
</dbReference>
<dbReference type="Gene3D" id="2.20.70.140">
    <property type="match status" value="1"/>
</dbReference>
<keyword evidence="5" id="KW-1134">Transmembrane beta strand</keyword>
<feature type="domain" description="Trimeric autotransporter adhesin YadA-like stalk" evidence="13">
    <location>
        <begin position="441"/>
        <end position="483"/>
    </location>
</feature>
<evidence type="ECO:0000256" key="1">
    <source>
        <dbReference type="ARBA" id="ARBA00004241"/>
    </source>
</evidence>
<dbReference type="GO" id="GO:0009279">
    <property type="term" value="C:cell outer membrane"/>
    <property type="evidence" value="ECO:0007669"/>
    <property type="project" value="UniProtKB-SubCell"/>
</dbReference>
<evidence type="ECO:0000259" key="11">
    <source>
        <dbReference type="Pfam" id="PF03895"/>
    </source>
</evidence>
<dbReference type="Gene3D" id="1.20.5.170">
    <property type="match status" value="7"/>
</dbReference>
<reference evidence="14" key="1">
    <citation type="submission" date="2013-11" db="EMBL/GenBank/DDBJ databases">
        <authorList>
            <person name="GENOMES U."/>
        </authorList>
    </citation>
    <scope>NUCLEOTIDE SEQUENCE</scope>
    <source>
        <strain evidence="14">MVT06</strain>
    </source>
</reference>
<feature type="domain" description="Trimeric autotransporter adhesin YadA-like stalk" evidence="13">
    <location>
        <begin position="328"/>
        <end position="355"/>
    </location>
</feature>
<dbReference type="Pfam" id="PF03895">
    <property type="entry name" value="YadA_anchor"/>
    <property type="match status" value="1"/>
</dbReference>
<comment type="similarity">
    <text evidence="3">Belongs to the autotransporter-2 (AT-2) (TC 1.B.40) family.</text>
</comment>
<dbReference type="GO" id="GO:0009986">
    <property type="term" value="C:cell surface"/>
    <property type="evidence" value="ECO:0007669"/>
    <property type="project" value="UniProtKB-SubCell"/>
</dbReference>
<dbReference type="CDD" id="cd12820">
    <property type="entry name" value="LbR_YadA-like"/>
    <property type="match status" value="1"/>
</dbReference>
<dbReference type="Gene3D" id="4.10.80.270">
    <property type="match status" value="1"/>
</dbReference>
<feature type="domain" description="Trimeric autotransporter adhesin YadA-like stalk" evidence="13">
    <location>
        <begin position="1341"/>
        <end position="1381"/>
    </location>
</feature>
<comment type="subcellular location">
    <subcellularLocation>
        <location evidence="2">Cell outer membrane</location>
    </subcellularLocation>
    <subcellularLocation>
        <location evidence="1">Cell surface</location>
    </subcellularLocation>
</comment>
<evidence type="ECO:0000256" key="8">
    <source>
        <dbReference type="ARBA" id="ARBA00022927"/>
    </source>
</evidence>
<keyword evidence="10" id="KW-0998">Cell outer membrane</keyword>
<feature type="domain" description="Trimeric autotransporter adhesin YadA-like stalk" evidence="13">
    <location>
        <begin position="1089"/>
        <end position="1133"/>
    </location>
</feature>
<keyword evidence="9" id="KW-0472">Membrane</keyword>
<feature type="domain" description="Trimeric autotransporter adhesin YadA-like head" evidence="12">
    <location>
        <begin position="259"/>
        <end position="283"/>
    </location>
</feature>